<evidence type="ECO:0000313" key="1">
    <source>
        <dbReference type="EnsemblMetazoa" id="AATE018241-PA.1"/>
    </source>
</evidence>
<organism evidence="1">
    <name type="scientific">Anopheles atroparvus</name>
    <name type="common">European mosquito</name>
    <dbReference type="NCBI Taxonomy" id="41427"/>
    <lineage>
        <taxon>Eukaryota</taxon>
        <taxon>Metazoa</taxon>
        <taxon>Ecdysozoa</taxon>
        <taxon>Arthropoda</taxon>
        <taxon>Hexapoda</taxon>
        <taxon>Insecta</taxon>
        <taxon>Pterygota</taxon>
        <taxon>Neoptera</taxon>
        <taxon>Endopterygota</taxon>
        <taxon>Diptera</taxon>
        <taxon>Nematocera</taxon>
        <taxon>Culicoidea</taxon>
        <taxon>Culicidae</taxon>
        <taxon>Anophelinae</taxon>
        <taxon>Anopheles</taxon>
    </lineage>
</organism>
<reference evidence="1" key="1">
    <citation type="submission" date="2022-08" db="UniProtKB">
        <authorList>
            <consortium name="EnsemblMetazoa"/>
        </authorList>
    </citation>
    <scope>IDENTIFICATION</scope>
    <source>
        <strain evidence="1">EBRO</strain>
    </source>
</reference>
<accession>A0A182JHK6</accession>
<protein>
    <submittedName>
        <fullName evidence="1">Uncharacterized protein</fullName>
    </submittedName>
</protein>
<dbReference type="EnsemblMetazoa" id="AATE018241-RA">
    <property type="protein sequence ID" value="AATE018241-PA.1"/>
    <property type="gene ID" value="AATE018241"/>
</dbReference>
<name>A0A182JHK6_ANOAO</name>
<proteinExistence type="predicted"/>
<sequence length="200" mass="22651">MLTSVLQVPPLSPAGDLPGAGPFFPKNISANRPLNTNTVPIHWRPESTFPKKSTEKSTVKNFRVVVTTEQARAPKVDTIMKMNSCPRAPAQDEQHLTECFVLQIRTGVRLSIFVHEQHHADDYEHHEEVLLQRIAFASNEHTEKHHWDGLGGLRHDLHGVGNPPEGHTRAYHRKQVRQGTAGVVHFRCPIGRLRCDREQH</sequence>
<dbReference type="AlphaFoldDB" id="A0A182JHK6"/>
<dbReference type="VEuPathDB" id="VectorBase:AATE018241"/>